<evidence type="ECO:0000313" key="3">
    <source>
        <dbReference type="Proteomes" id="UP000775213"/>
    </source>
</evidence>
<evidence type="ECO:0000313" key="2">
    <source>
        <dbReference type="EMBL" id="KAH0448741.1"/>
    </source>
</evidence>
<protein>
    <submittedName>
        <fullName evidence="2">Uncharacterized protein</fullName>
    </submittedName>
</protein>
<feature type="transmembrane region" description="Helical" evidence="1">
    <location>
        <begin position="206"/>
        <end position="229"/>
    </location>
</feature>
<dbReference type="PANTHER" id="PTHR37172">
    <property type="entry name" value="TRANSMEMBRANE PROTEIN"/>
    <property type="match status" value="1"/>
</dbReference>
<keyword evidence="1" id="KW-0812">Transmembrane</keyword>
<dbReference type="Proteomes" id="UP000775213">
    <property type="component" value="Unassembled WGS sequence"/>
</dbReference>
<name>A0AAV7FXE4_DENCH</name>
<organism evidence="2 3">
    <name type="scientific">Dendrobium chrysotoxum</name>
    <name type="common">Orchid</name>
    <dbReference type="NCBI Taxonomy" id="161865"/>
    <lineage>
        <taxon>Eukaryota</taxon>
        <taxon>Viridiplantae</taxon>
        <taxon>Streptophyta</taxon>
        <taxon>Embryophyta</taxon>
        <taxon>Tracheophyta</taxon>
        <taxon>Spermatophyta</taxon>
        <taxon>Magnoliopsida</taxon>
        <taxon>Liliopsida</taxon>
        <taxon>Asparagales</taxon>
        <taxon>Orchidaceae</taxon>
        <taxon>Epidendroideae</taxon>
        <taxon>Malaxideae</taxon>
        <taxon>Dendrobiinae</taxon>
        <taxon>Dendrobium</taxon>
    </lineage>
</organism>
<dbReference type="AlphaFoldDB" id="A0AAV7FXE4"/>
<feature type="transmembrane region" description="Helical" evidence="1">
    <location>
        <begin position="52"/>
        <end position="74"/>
    </location>
</feature>
<dbReference type="EMBL" id="JAGFBR010000019">
    <property type="protein sequence ID" value="KAH0448741.1"/>
    <property type="molecule type" value="Genomic_DNA"/>
</dbReference>
<feature type="transmembrane region" description="Helical" evidence="1">
    <location>
        <begin position="86"/>
        <end position="106"/>
    </location>
</feature>
<feature type="transmembrane region" description="Helical" evidence="1">
    <location>
        <begin position="20"/>
        <end position="40"/>
    </location>
</feature>
<sequence length="256" mass="29066">MGQKEENCETNLISRQLNLSFHAVCLTLLSLLLPLSYLLFCRLSYTPLPPTLNSIILYVAISFLSLSSLFYSITGHTLHIELPNCIAWAILCLFQACITFGIEGTIRDGFLPLGNTSAFAHEMWLKRTLLFIGIYEQMMLWKEKFVEPVVDGTFIEKERMEQGIDRFIMGLSFSGLWLGLLQTEVGPLVLASTRGGFSKRVGWCDFVIWFVTFATLMTGFVRAVQFLVWQLSILLQFMYCRVEEQADGLAQGEDEV</sequence>
<keyword evidence="3" id="KW-1185">Reference proteome</keyword>
<accession>A0AAV7FXE4</accession>
<gene>
    <name evidence="2" type="ORF">IEQ34_022541</name>
</gene>
<evidence type="ECO:0000256" key="1">
    <source>
        <dbReference type="SAM" id="Phobius"/>
    </source>
</evidence>
<comment type="caution">
    <text evidence="2">The sequence shown here is derived from an EMBL/GenBank/DDBJ whole genome shotgun (WGS) entry which is preliminary data.</text>
</comment>
<reference evidence="2 3" key="1">
    <citation type="journal article" date="2021" name="Hortic Res">
        <title>Chromosome-scale assembly of the Dendrobium chrysotoxum genome enhances the understanding of orchid evolution.</title>
        <authorList>
            <person name="Zhang Y."/>
            <person name="Zhang G.Q."/>
            <person name="Zhang D."/>
            <person name="Liu X.D."/>
            <person name="Xu X.Y."/>
            <person name="Sun W.H."/>
            <person name="Yu X."/>
            <person name="Zhu X."/>
            <person name="Wang Z.W."/>
            <person name="Zhao X."/>
            <person name="Zhong W.Y."/>
            <person name="Chen H."/>
            <person name="Yin W.L."/>
            <person name="Huang T."/>
            <person name="Niu S.C."/>
            <person name="Liu Z.J."/>
        </authorList>
    </citation>
    <scope>NUCLEOTIDE SEQUENCE [LARGE SCALE GENOMIC DNA]</scope>
    <source>
        <strain evidence="2">Lindl</strain>
    </source>
</reference>
<keyword evidence="1" id="KW-1133">Transmembrane helix</keyword>
<dbReference type="PANTHER" id="PTHR37172:SF3">
    <property type="entry name" value="TRANSMEMBRANE PROTEIN"/>
    <property type="match status" value="1"/>
</dbReference>
<keyword evidence="1" id="KW-0472">Membrane</keyword>
<proteinExistence type="predicted"/>